<dbReference type="InterPro" id="IPR051092">
    <property type="entry name" value="FYVE_RhoGEF_PH"/>
</dbReference>
<dbReference type="EMBL" id="MCGT01000007">
    <property type="protein sequence ID" value="ORX58267.1"/>
    <property type="molecule type" value="Genomic_DNA"/>
</dbReference>
<dbReference type="Gene3D" id="1.20.900.10">
    <property type="entry name" value="Dbl homology (DH) domain"/>
    <property type="match status" value="1"/>
</dbReference>
<dbReference type="InterPro" id="IPR001849">
    <property type="entry name" value="PH_domain"/>
</dbReference>
<dbReference type="InterPro" id="IPR011993">
    <property type="entry name" value="PH-like_dom_sf"/>
</dbReference>
<proteinExistence type="predicted"/>
<dbReference type="OrthoDB" id="660555at2759"/>
<organism evidence="3 4">
    <name type="scientific">Hesseltinella vesiculosa</name>
    <dbReference type="NCBI Taxonomy" id="101127"/>
    <lineage>
        <taxon>Eukaryota</taxon>
        <taxon>Fungi</taxon>
        <taxon>Fungi incertae sedis</taxon>
        <taxon>Mucoromycota</taxon>
        <taxon>Mucoromycotina</taxon>
        <taxon>Mucoromycetes</taxon>
        <taxon>Mucorales</taxon>
        <taxon>Cunninghamellaceae</taxon>
        <taxon>Hesseltinella</taxon>
    </lineage>
</organism>
<dbReference type="PROSITE" id="PS50010">
    <property type="entry name" value="DH_2"/>
    <property type="match status" value="1"/>
</dbReference>
<feature type="domain" description="DH" evidence="2">
    <location>
        <begin position="34"/>
        <end position="225"/>
    </location>
</feature>
<reference evidence="3 4" key="1">
    <citation type="submission" date="2016-07" db="EMBL/GenBank/DDBJ databases">
        <title>Pervasive Adenine N6-methylation of Active Genes in Fungi.</title>
        <authorList>
            <consortium name="DOE Joint Genome Institute"/>
            <person name="Mondo S.J."/>
            <person name="Dannebaum R.O."/>
            <person name="Kuo R.C."/>
            <person name="Labutti K."/>
            <person name="Haridas S."/>
            <person name="Kuo A."/>
            <person name="Salamov A."/>
            <person name="Ahrendt S.R."/>
            <person name="Lipzen A."/>
            <person name="Sullivan W."/>
            <person name="Andreopoulos W.B."/>
            <person name="Clum A."/>
            <person name="Lindquist E."/>
            <person name="Daum C."/>
            <person name="Ramamoorthy G.K."/>
            <person name="Gryganskyi A."/>
            <person name="Culley D."/>
            <person name="Magnuson J.K."/>
            <person name="James T.Y."/>
            <person name="O'Malley M.A."/>
            <person name="Stajich J.E."/>
            <person name="Spatafora J.W."/>
            <person name="Visel A."/>
            <person name="Grigoriev I.V."/>
        </authorList>
    </citation>
    <scope>NUCLEOTIDE SEQUENCE [LARGE SCALE GENOMIC DNA]</scope>
    <source>
        <strain evidence="3 4">NRRL 3301</strain>
    </source>
</reference>
<dbReference type="Gene3D" id="2.30.29.30">
    <property type="entry name" value="Pleckstrin-homology domain (PH domain)/Phosphotyrosine-binding domain (PTB)"/>
    <property type="match status" value="1"/>
</dbReference>
<gene>
    <name evidence="3" type="ORF">DM01DRAFT_108360</name>
</gene>
<dbReference type="SMART" id="SM00325">
    <property type="entry name" value="RhoGEF"/>
    <property type="match status" value="1"/>
</dbReference>
<dbReference type="AlphaFoldDB" id="A0A1X2GPB7"/>
<feature type="domain" description="PH" evidence="1">
    <location>
        <begin position="254"/>
        <end position="370"/>
    </location>
</feature>
<dbReference type="InterPro" id="IPR035899">
    <property type="entry name" value="DBL_dom_sf"/>
</dbReference>
<protein>
    <submittedName>
        <fullName evidence="3">Dbl homology domain-containing protein</fullName>
    </submittedName>
</protein>
<keyword evidence="4" id="KW-1185">Reference proteome</keyword>
<dbReference type="SMART" id="SM00233">
    <property type="entry name" value="PH"/>
    <property type="match status" value="1"/>
</dbReference>
<name>A0A1X2GPB7_9FUNG</name>
<evidence type="ECO:0000313" key="3">
    <source>
        <dbReference type="EMBL" id="ORX58267.1"/>
    </source>
</evidence>
<dbReference type="SUPFAM" id="SSF48065">
    <property type="entry name" value="DBL homology domain (DH-domain)"/>
    <property type="match status" value="1"/>
</dbReference>
<dbReference type="Proteomes" id="UP000242146">
    <property type="component" value="Unassembled WGS sequence"/>
</dbReference>
<evidence type="ECO:0000259" key="1">
    <source>
        <dbReference type="PROSITE" id="PS50003"/>
    </source>
</evidence>
<evidence type="ECO:0000313" key="4">
    <source>
        <dbReference type="Proteomes" id="UP000242146"/>
    </source>
</evidence>
<comment type="caution">
    <text evidence="3">The sequence shown here is derived from an EMBL/GenBank/DDBJ whole genome shotgun (WGS) entry which is preliminary data.</text>
</comment>
<accession>A0A1X2GPB7</accession>
<dbReference type="InterPro" id="IPR000219">
    <property type="entry name" value="DH_dom"/>
</dbReference>
<dbReference type="PROSITE" id="PS50003">
    <property type="entry name" value="PH_DOMAIN"/>
    <property type="match status" value="1"/>
</dbReference>
<dbReference type="STRING" id="101127.A0A1X2GPB7"/>
<evidence type="ECO:0000259" key="2">
    <source>
        <dbReference type="PROSITE" id="PS50010"/>
    </source>
</evidence>
<dbReference type="Pfam" id="PF00621">
    <property type="entry name" value="RhoGEF"/>
    <property type="match status" value="1"/>
</dbReference>
<dbReference type="SUPFAM" id="SSF50729">
    <property type="entry name" value="PH domain-like"/>
    <property type="match status" value="1"/>
</dbReference>
<dbReference type="PANTHER" id="PTHR12673">
    <property type="entry name" value="FACIOGENITAL DYSPLASIA PROTEIN"/>
    <property type="match status" value="1"/>
</dbReference>
<sequence>MTIFPLTKYKTSKLSILSNVPTFKLETTEKHYRKRQILVQKLFDYESDYVNRLHACRNYFERPLLKHFQTPKSMSPRLAQSDIMALFEPVNHLFQAHESFLDNLIQRFQIWGPTQLLSDVLMQLVNNVGVYDRYFERFPQMMSILETLGRNKEALKLLEANVTNPGGIGQVHLFTLLEMPLYAFSQYFHFVTELRKMTDPTHPDARNLQKLQFHLARIDKEIKPRFNICRNISQLIDVSLTVRDCPLLMDQPRQFLKSGRLMCAEGKPNADVRACFLLSDHLILARPVDKGLVYKAKIKIKHITIKAIRRNSASFVLAVDDSPDHTRQLSEDLGDLLSAAGAAPTKEYVLKADSLEEMLAWVRDLQDAIQNVQRR</sequence>
<dbReference type="PANTHER" id="PTHR12673:SF159">
    <property type="entry name" value="LD03170P"/>
    <property type="match status" value="1"/>
</dbReference>
<dbReference type="GO" id="GO:0005085">
    <property type="term" value="F:guanyl-nucleotide exchange factor activity"/>
    <property type="evidence" value="ECO:0007669"/>
    <property type="project" value="InterPro"/>
</dbReference>
<dbReference type="GO" id="GO:0005737">
    <property type="term" value="C:cytoplasm"/>
    <property type="evidence" value="ECO:0007669"/>
    <property type="project" value="TreeGrafter"/>
</dbReference>